<reference evidence="1 2" key="1">
    <citation type="submission" date="2023-03" db="EMBL/GenBank/DDBJ databases">
        <title>Draft genome sequence of type strain Streptomyces ferralitis JCM 14344.</title>
        <authorList>
            <person name="Klaysubun C."/>
            <person name="Duangmal K."/>
        </authorList>
    </citation>
    <scope>NUCLEOTIDE SEQUENCE [LARGE SCALE GENOMIC DNA]</scope>
    <source>
        <strain evidence="1 2">JCM 14344</strain>
    </source>
</reference>
<proteinExistence type="predicted"/>
<name>A0ABT5Z950_9ACTN</name>
<protein>
    <submittedName>
        <fullName evidence="1">LysM domain-containing protein</fullName>
    </submittedName>
</protein>
<gene>
    <name evidence="1" type="ORF">P2L57_32870</name>
</gene>
<evidence type="ECO:0000313" key="2">
    <source>
        <dbReference type="Proteomes" id="UP001220022"/>
    </source>
</evidence>
<accession>A0ABT5Z950</accession>
<dbReference type="EMBL" id="JARHTQ010000032">
    <property type="protein sequence ID" value="MDF2260331.1"/>
    <property type="molecule type" value="Genomic_DNA"/>
</dbReference>
<dbReference type="Proteomes" id="UP001220022">
    <property type="component" value="Unassembled WGS sequence"/>
</dbReference>
<evidence type="ECO:0000313" key="1">
    <source>
        <dbReference type="EMBL" id="MDF2260331.1"/>
    </source>
</evidence>
<dbReference type="InterPro" id="IPR036779">
    <property type="entry name" value="LysM_dom_sf"/>
</dbReference>
<dbReference type="InterPro" id="IPR018392">
    <property type="entry name" value="LysM"/>
</dbReference>
<comment type="caution">
    <text evidence="1">The sequence shown here is derived from an EMBL/GenBank/DDBJ whole genome shotgun (WGS) entry which is preliminary data.</text>
</comment>
<dbReference type="Gene3D" id="3.10.350.10">
    <property type="entry name" value="LysM domain"/>
    <property type="match status" value="1"/>
</dbReference>
<sequence length="47" mass="5029">MQLGDNLSQIATNHSMVGGWSSLYDANKSVVGSDPNLILPGEQLTLR</sequence>
<dbReference type="CDD" id="cd00118">
    <property type="entry name" value="LysM"/>
    <property type="match status" value="1"/>
</dbReference>
<keyword evidence="2" id="KW-1185">Reference proteome</keyword>
<organism evidence="1 2">
    <name type="scientific">Streptantibioticus ferralitis</name>
    <dbReference type="NCBI Taxonomy" id="236510"/>
    <lineage>
        <taxon>Bacteria</taxon>
        <taxon>Bacillati</taxon>
        <taxon>Actinomycetota</taxon>
        <taxon>Actinomycetes</taxon>
        <taxon>Kitasatosporales</taxon>
        <taxon>Streptomycetaceae</taxon>
        <taxon>Streptantibioticus</taxon>
    </lineage>
</organism>